<dbReference type="OrthoDB" id="1440527at2"/>
<reference evidence="1 2" key="1">
    <citation type="submission" date="2017-06" db="EMBL/GenBank/DDBJ databases">
        <authorList>
            <person name="Kim H.J."/>
            <person name="Triplett B.A."/>
        </authorList>
    </citation>
    <scope>NUCLEOTIDE SEQUENCE [LARGE SCALE GENOMIC DNA]</scope>
    <source>
        <strain evidence="1 2">DSM 25597</strain>
    </source>
</reference>
<name>A0A238YTS7_9FLAO</name>
<keyword evidence="2" id="KW-1185">Reference proteome</keyword>
<dbReference type="RefSeq" id="WP_089371084.1">
    <property type="nucleotide sequence ID" value="NZ_BMEP01000001.1"/>
</dbReference>
<sequence length="149" mass="17121">MHKEDNPKEAAIIVSKKYIKKGYALDFSIESLENEIDKILEKENPKDWIESAKLESELTAYIGETICQIFDAKWKGEYYSENSGMNFYTCKIEKNGFEFGPSHFVGYYLSNGKESEGSFEEYLHSRDYSKGIFYDFLGGGLINKISGKK</sequence>
<protein>
    <submittedName>
        <fullName evidence="1">Uncharacterized protein</fullName>
    </submittedName>
</protein>
<accession>A0A238YTS7</accession>
<organism evidence="1 2">
    <name type="scientific">Dokdonia pacifica</name>
    <dbReference type="NCBI Taxonomy" id="1627892"/>
    <lineage>
        <taxon>Bacteria</taxon>
        <taxon>Pseudomonadati</taxon>
        <taxon>Bacteroidota</taxon>
        <taxon>Flavobacteriia</taxon>
        <taxon>Flavobacteriales</taxon>
        <taxon>Flavobacteriaceae</taxon>
        <taxon>Dokdonia</taxon>
    </lineage>
</organism>
<dbReference type="Proteomes" id="UP000198379">
    <property type="component" value="Unassembled WGS sequence"/>
</dbReference>
<dbReference type="EMBL" id="FZNY01000002">
    <property type="protein sequence ID" value="SNR74081.1"/>
    <property type="molecule type" value="Genomic_DNA"/>
</dbReference>
<evidence type="ECO:0000313" key="2">
    <source>
        <dbReference type="Proteomes" id="UP000198379"/>
    </source>
</evidence>
<evidence type="ECO:0000313" key="1">
    <source>
        <dbReference type="EMBL" id="SNR74081.1"/>
    </source>
</evidence>
<proteinExistence type="predicted"/>
<gene>
    <name evidence="1" type="ORF">SAMN06265376_102327</name>
</gene>
<dbReference type="AlphaFoldDB" id="A0A238YTS7"/>